<keyword evidence="4 12" id="KW-0808">Transferase</keyword>
<dbReference type="Gene3D" id="3.40.640.10">
    <property type="entry name" value="Type I PLP-dependent aspartate aminotransferase-like (Major domain)"/>
    <property type="match status" value="1"/>
</dbReference>
<dbReference type="InterPro" id="IPR000192">
    <property type="entry name" value="Aminotrans_V_dom"/>
</dbReference>
<dbReference type="PIRSF" id="PIRSF005572">
    <property type="entry name" value="NifS"/>
    <property type="match status" value="1"/>
</dbReference>
<evidence type="ECO:0000259" key="11">
    <source>
        <dbReference type="Pfam" id="PF00266"/>
    </source>
</evidence>
<keyword evidence="6" id="KW-0663">Pyridoxal phosphate</keyword>
<evidence type="ECO:0000256" key="5">
    <source>
        <dbReference type="ARBA" id="ARBA00022723"/>
    </source>
</evidence>
<evidence type="ECO:0000256" key="9">
    <source>
        <dbReference type="ARBA" id="ARBA00050776"/>
    </source>
</evidence>
<keyword evidence="8" id="KW-0411">Iron-sulfur</keyword>
<evidence type="ECO:0000256" key="2">
    <source>
        <dbReference type="ARBA" id="ARBA00006490"/>
    </source>
</evidence>
<evidence type="ECO:0000256" key="8">
    <source>
        <dbReference type="ARBA" id="ARBA00023014"/>
    </source>
</evidence>
<dbReference type="GO" id="GO:0046872">
    <property type="term" value="F:metal ion binding"/>
    <property type="evidence" value="ECO:0007669"/>
    <property type="project" value="UniProtKB-KW"/>
</dbReference>
<accession>A0A4Z0Y9V7</accession>
<dbReference type="Gene3D" id="3.90.1150.10">
    <property type="entry name" value="Aspartate Aminotransferase, domain 1"/>
    <property type="match status" value="1"/>
</dbReference>
<dbReference type="InterPro" id="IPR015422">
    <property type="entry name" value="PyrdxlP-dep_Trfase_small"/>
</dbReference>
<evidence type="ECO:0000256" key="1">
    <source>
        <dbReference type="ARBA" id="ARBA00001933"/>
    </source>
</evidence>
<dbReference type="PANTHER" id="PTHR11601:SF34">
    <property type="entry name" value="CYSTEINE DESULFURASE"/>
    <property type="match status" value="1"/>
</dbReference>
<dbReference type="PROSITE" id="PS00595">
    <property type="entry name" value="AA_TRANSFER_CLASS_5"/>
    <property type="match status" value="1"/>
</dbReference>
<dbReference type="EMBL" id="SRMQ01000006">
    <property type="protein sequence ID" value="TGJ76335.1"/>
    <property type="molecule type" value="Genomic_DNA"/>
</dbReference>
<dbReference type="EC" id="2.8.1.7" evidence="3"/>
<reference evidence="12 13" key="1">
    <citation type="submission" date="2019-04" db="EMBL/GenBank/DDBJ databases">
        <authorList>
            <person name="Poehlein A."/>
            <person name="Bengelsdorf F.R."/>
            <person name="Duerre P."/>
            <person name="Daniel R."/>
        </authorList>
    </citation>
    <scope>NUCLEOTIDE SEQUENCE [LARGE SCALE GENOMIC DNA]</scope>
    <source>
        <strain evidence="12 13">BS-1</strain>
    </source>
</reference>
<name>A0A4Z0Y9V7_9FIRM</name>
<protein>
    <recommendedName>
        <fullName evidence="3">cysteine desulfurase</fullName>
        <ecNumber evidence="3">2.8.1.7</ecNumber>
    </recommendedName>
</protein>
<dbReference type="Gene3D" id="1.10.260.50">
    <property type="match status" value="1"/>
</dbReference>
<dbReference type="InterPro" id="IPR016454">
    <property type="entry name" value="Cysteine_dSase"/>
</dbReference>
<dbReference type="Pfam" id="PF00266">
    <property type="entry name" value="Aminotran_5"/>
    <property type="match status" value="1"/>
</dbReference>
<dbReference type="PANTHER" id="PTHR11601">
    <property type="entry name" value="CYSTEINE DESULFURYLASE FAMILY MEMBER"/>
    <property type="match status" value="1"/>
</dbReference>
<organism evidence="12 13">
    <name type="scientific">Caproiciproducens galactitolivorans</name>
    <dbReference type="NCBI Taxonomy" id="642589"/>
    <lineage>
        <taxon>Bacteria</taxon>
        <taxon>Bacillati</taxon>
        <taxon>Bacillota</taxon>
        <taxon>Clostridia</taxon>
        <taxon>Eubacteriales</taxon>
        <taxon>Acutalibacteraceae</taxon>
        <taxon>Caproiciproducens</taxon>
    </lineage>
</organism>
<dbReference type="OrthoDB" id="9808002at2"/>
<keyword evidence="13" id="KW-1185">Reference proteome</keyword>
<keyword evidence="7" id="KW-0408">Iron</keyword>
<dbReference type="GO" id="GO:0051536">
    <property type="term" value="F:iron-sulfur cluster binding"/>
    <property type="evidence" value="ECO:0007669"/>
    <property type="project" value="UniProtKB-KW"/>
</dbReference>
<proteinExistence type="inferred from homology"/>
<comment type="caution">
    <text evidence="12">The sequence shown here is derived from an EMBL/GenBank/DDBJ whole genome shotgun (WGS) entry which is preliminary data.</text>
</comment>
<dbReference type="RefSeq" id="WP_135659472.1">
    <property type="nucleotide sequence ID" value="NZ_SRMQ01000006.1"/>
</dbReference>
<evidence type="ECO:0000256" key="7">
    <source>
        <dbReference type="ARBA" id="ARBA00023004"/>
    </source>
</evidence>
<evidence type="ECO:0000256" key="10">
    <source>
        <dbReference type="RuleBase" id="RU004504"/>
    </source>
</evidence>
<feature type="domain" description="Aminotransferase class V" evidence="11">
    <location>
        <begin position="4"/>
        <end position="363"/>
    </location>
</feature>
<evidence type="ECO:0000256" key="3">
    <source>
        <dbReference type="ARBA" id="ARBA00012239"/>
    </source>
</evidence>
<evidence type="ECO:0000313" key="13">
    <source>
        <dbReference type="Proteomes" id="UP000297714"/>
    </source>
</evidence>
<dbReference type="InterPro" id="IPR015424">
    <property type="entry name" value="PyrdxlP-dep_Trfase"/>
</dbReference>
<evidence type="ECO:0000256" key="6">
    <source>
        <dbReference type="ARBA" id="ARBA00022898"/>
    </source>
</evidence>
<gene>
    <name evidence="12" type="primary">iscS_2</name>
    <name evidence="12" type="ORF">CAGA_15410</name>
</gene>
<evidence type="ECO:0000313" key="12">
    <source>
        <dbReference type="EMBL" id="TGJ76335.1"/>
    </source>
</evidence>
<dbReference type="Proteomes" id="UP000297714">
    <property type="component" value="Unassembled WGS sequence"/>
</dbReference>
<sequence length="379" mass="40773">MGEIYLDNSATTQVCREAAAKAMEVMTENYGNPSSLHTKGFQAERELTAAREAVAGMLGVLPEEIYFTSGGTESNNLALFGAAHALRRRGSHIVTTAIEHSSIMNTMKQLEKEGYSVTYLEPDKEGRIRPEQVFKAVTPSTILVSMMYVNNEVGTILPLEAVPQAIAAAKAPALFHADAVQAFGKIPVKPKKLKIDLLSISAHKIHGPKGVGALFLRKGVRIEPRAFGGGQEKDIRPGTEAMPLIAGFGAAVKALPDTAEQYAAMEKLSAYCRKRLSEVDDVTLNSPQDACPYIVNFSAGNVRAETMLHFLSNKGIYVSSGSACSKGKESRILTAMGLPKSRIASALRISFSRYNTEQDIDGLVDAVKEGLATLTTKPI</sequence>
<comment type="cofactor">
    <cofactor evidence="1 10">
        <name>pyridoxal 5'-phosphate</name>
        <dbReference type="ChEBI" id="CHEBI:597326"/>
    </cofactor>
</comment>
<dbReference type="InterPro" id="IPR020578">
    <property type="entry name" value="Aminotrans_V_PyrdxlP_BS"/>
</dbReference>
<dbReference type="SUPFAM" id="SSF53383">
    <property type="entry name" value="PLP-dependent transferases"/>
    <property type="match status" value="1"/>
</dbReference>
<dbReference type="AlphaFoldDB" id="A0A4Z0Y9V7"/>
<keyword evidence="5" id="KW-0479">Metal-binding</keyword>
<dbReference type="GO" id="GO:0031071">
    <property type="term" value="F:cysteine desulfurase activity"/>
    <property type="evidence" value="ECO:0007669"/>
    <property type="project" value="UniProtKB-EC"/>
</dbReference>
<evidence type="ECO:0000256" key="4">
    <source>
        <dbReference type="ARBA" id="ARBA00022679"/>
    </source>
</evidence>
<comment type="similarity">
    <text evidence="2">Belongs to the class-V pyridoxal-phosphate-dependent aminotransferase family. NifS/IscS subfamily.</text>
</comment>
<dbReference type="InterPro" id="IPR015421">
    <property type="entry name" value="PyrdxlP-dep_Trfase_major"/>
</dbReference>
<comment type="catalytic activity">
    <reaction evidence="9">
        <text>(sulfur carrier)-H + L-cysteine = (sulfur carrier)-SH + L-alanine</text>
        <dbReference type="Rhea" id="RHEA:43892"/>
        <dbReference type="Rhea" id="RHEA-COMP:14737"/>
        <dbReference type="Rhea" id="RHEA-COMP:14739"/>
        <dbReference type="ChEBI" id="CHEBI:29917"/>
        <dbReference type="ChEBI" id="CHEBI:35235"/>
        <dbReference type="ChEBI" id="CHEBI:57972"/>
        <dbReference type="ChEBI" id="CHEBI:64428"/>
        <dbReference type="EC" id="2.8.1.7"/>
    </reaction>
</comment>
<dbReference type="FunFam" id="3.40.640.10:FF:000084">
    <property type="entry name" value="IscS-like cysteine desulfurase"/>
    <property type="match status" value="1"/>
</dbReference>